<keyword evidence="7" id="KW-1185">Reference proteome</keyword>
<dbReference type="PANTHER" id="PTHR11219">
    <property type="entry name" value="TENEURIN AND N-ACETYLGLUCOSAMINE-1-PHOSPHODIESTER ALPHA-N-ACETYLGLUCOSAMINIDASE"/>
    <property type="match status" value="1"/>
</dbReference>
<evidence type="ECO:0000313" key="7">
    <source>
        <dbReference type="Proteomes" id="UP000271098"/>
    </source>
</evidence>
<reference evidence="6 7" key="2">
    <citation type="submission" date="2018-11" db="EMBL/GenBank/DDBJ databases">
        <authorList>
            <consortium name="Pathogen Informatics"/>
        </authorList>
    </citation>
    <scope>NUCLEOTIDE SEQUENCE [LARGE SCALE GENOMIC DNA]</scope>
</reference>
<dbReference type="AlphaFoldDB" id="A0A183CZA4"/>
<dbReference type="InterPro" id="IPR056823">
    <property type="entry name" value="TEN-like_YD-shell"/>
</dbReference>
<organism evidence="8">
    <name type="scientific">Gongylonema pulchrum</name>
    <dbReference type="NCBI Taxonomy" id="637853"/>
    <lineage>
        <taxon>Eukaryota</taxon>
        <taxon>Metazoa</taxon>
        <taxon>Ecdysozoa</taxon>
        <taxon>Nematoda</taxon>
        <taxon>Chromadorea</taxon>
        <taxon>Rhabditida</taxon>
        <taxon>Spirurina</taxon>
        <taxon>Spiruromorpha</taxon>
        <taxon>Spiruroidea</taxon>
        <taxon>Gongylonematidae</taxon>
        <taxon>Gongylonema</taxon>
    </lineage>
</organism>
<accession>A0A183CZA4</accession>
<dbReference type="Proteomes" id="UP000271098">
    <property type="component" value="Unassembled WGS sequence"/>
</dbReference>
<evidence type="ECO:0000313" key="6">
    <source>
        <dbReference type="EMBL" id="VDK30950.1"/>
    </source>
</evidence>
<feature type="domain" description="Tox-GHH" evidence="4">
    <location>
        <begin position="420"/>
        <end position="473"/>
    </location>
</feature>
<evidence type="ECO:0000256" key="3">
    <source>
        <dbReference type="ARBA" id="ARBA00023157"/>
    </source>
</evidence>
<dbReference type="OrthoDB" id="442731at2759"/>
<keyword evidence="1" id="KW-0245">EGF-like domain</keyword>
<gene>
    <name evidence="6" type="ORF">GPUH_LOCUS1796</name>
</gene>
<dbReference type="Gene3D" id="2.180.10.10">
    <property type="entry name" value="RHS repeat-associated core"/>
    <property type="match status" value="1"/>
</dbReference>
<dbReference type="WBParaSite" id="GPUH_0000179901-mRNA-1">
    <property type="protein sequence ID" value="GPUH_0000179901-mRNA-1"/>
    <property type="gene ID" value="GPUH_0000179901"/>
</dbReference>
<sequence>IDYAIDGNGWTARRGDTFFEYDVYGRVQRAYRAGVVDIAYGYDDQSRLIWRRVGEEYFFRFFYAFPDRPYLLTHYARAGESLSTILYDEADAPFAVYSDGKYYALFLDGDGSVRFIFAPDGNTVKEIIHSPLGATITNRTDTFYFPLGYRQQFEDSVIGIVIMGPEARPYDTYAGRFMSVPITFATSRLDVFAPEFEADPFRAKPTQANTLRNFPLDLDRWMEMSGFTLSQVLPVMQKPNRNPNIHRLLNVPAELCAVSWNHVLCSAFCSVFQKTTHFRQLLTATSPLLLPASSSTPPFFHAPYYKASYSSSDSVGFRGMILSRHSPHKFEVVGHSTADDVKLDAFNALLKHSSLLNIAVNLSTLPTQIHFVTNATYDSLAVSKLEALFNVSSLDYLLLLQAGNTQLLFHLNDNPEIVKQAIIREQSNRIVSLIWEDETGRARSGALTRHSWTEAELSQLRKTGRVNGYEIQFRPGKTMSLLTNTHLWSFQRTAS</sequence>
<protein>
    <submittedName>
        <fullName evidence="8">Tox-GHH domain-containing protein</fullName>
    </submittedName>
</protein>
<dbReference type="InterPro" id="IPR028916">
    <property type="entry name" value="Tox-GHH_dom"/>
</dbReference>
<dbReference type="InterPro" id="IPR051216">
    <property type="entry name" value="Teneurin"/>
</dbReference>
<proteinExistence type="predicted"/>
<evidence type="ECO:0000259" key="5">
    <source>
        <dbReference type="Pfam" id="PF25023"/>
    </source>
</evidence>
<dbReference type="EMBL" id="UYRT01002351">
    <property type="protein sequence ID" value="VDK30950.1"/>
    <property type="molecule type" value="Genomic_DNA"/>
</dbReference>
<keyword evidence="3" id="KW-1015">Disulfide bond</keyword>
<dbReference type="GO" id="GO:0008045">
    <property type="term" value="P:motor neuron axon guidance"/>
    <property type="evidence" value="ECO:0007669"/>
    <property type="project" value="TreeGrafter"/>
</dbReference>
<evidence type="ECO:0000313" key="8">
    <source>
        <dbReference type="WBParaSite" id="GPUH_0000179901-mRNA-1"/>
    </source>
</evidence>
<dbReference type="Pfam" id="PF25023">
    <property type="entry name" value="TEN_YD-shell"/>
    <property type="match status" value="1"/>
</dbReference>
<dbReference type="PANTHER" id="PTHR11219:SF69">
    <property type="entry name" value="TENEURIN-A"/>
    <property type="match status" value="1"/>
</dbReference>
<reference evidence="8" key="1">
    <citation type="submission" date="2016-06" db="UniProtKB">
        <authorList>
            <consortium name="WormBaseParasite"/>
        </authorList>
    </citation>
    <scope>IDENTIFICATION</scope>
</reference>
<evidence type="ECO:0000259" key="4">
    <source>
        <dbReference type="Pfam" id="PF15636"/>
    </source>
</evidence>
<evidence type="ECO:0000256" key="1">
    <source>
        <dbReference type="ARBA" id="ARBA00022536"/>
    </source>
</evidence>
<evidence type="ECO:0000256" key="2">
    <source>
        <dbReference type="ARBA" id="ARBA00022737"/>
    </source>
</evidence>
<name>A0A183CZA4_9BILA</name>
<feature type="domain" description="Teneurin-like YD-shell" evidence="5">
    <location>
        <begin position="2"/>
        <end position="189"/>
    </location>
</feature>
<dbReference type="Pfam" id="PF15636">
    <property type="entry name" value="Tox-GHH"/>
    <property type="match status" value="1"/>
</dbReference>
<keyword evidence="2" id="KW-0677">Repeat</keyword>